<accession>A0ABV6D5I5</accession>
<evidence type="ECO:0000256" key="4">
    <source>
        <dbReference type="ARBA" id="ARBA00022571"/>
    </source>
</evidence>
<evidence type="ECO:0000256" key="9">
    <source>
        <dbReference type="ARBA" id="ARBA00023285"/>
    </source>
</evidence>
<feature type="domain" description="Peptidase M20 dimerisation" evidence="10">
    <location>
        <begin position="177"/>
        <end position="287"/>
    </location>
</feature>
<evidence type="ECO:0000256" key="2">
    <source>
        <dbReference type="ARBA" id="ARBA00005691"/>
    </source>
</evidence>
<dbReference type="PROSITE" id="PS00759">
    <property type="entry name" value="ARGE_DAPE_CPG2_2"/>
    <property type="match status" value="1"/>
</dbReference>
<dbReference type="SUPFAM" id="SSF55031">
    <property type="entry name" value="Bacterial exopeptidase dimerisation domain"/>
    <property type="match status" value="1"/>
</dbReference>
<dbReference type="PANTHER" id="PTHR43808">
    <property type="entry name" value="ACETYLORNITHINE DEACETYLASE"/>
    <property type="match status" value="1"/>
</dbReference>
<dbReference type="EC" id="3.5.1.16" evidence="11"/>
<evidence type="ECO:0000313" key="12">
    <source>
        <dbReference type="Proteomes" id="UP001589755"/>
    </source>
</evidence>
<dbReference type="InterPro" id="IPR036264">
    <property type="entry name" value="Bact_exopeptidase_dim_dom"/>
</dbReference>
<keyword evidence="8" id="KW-0862">Zinc</keyword>
<evidence type="ECO:0000256" key="5">
    <source>
        <dbReference type="ARBA" id="ARBA00022605"/>
    </source>
</evidence>
<reference evidence="11 12" key="1">
    <citation type="submission" date="2024-09" db="EMBL/GenBank/DDBJ databases">
        <authorList>
            <person name="Sun Q."/>
            <person name="Mori K."/>
        </authorList>
    </citation>
    <scope>NUCLEOTIDE SEQUENCE [LARGE SCALE GENOMIC DNA]</scope>
    <source>
        <strain evidence="11 12">CCM 8543</strain>
    </source>
</reference>
<dbReference type="RefSeq" id="WP_261520572.1">
    <property type="nucleotide sequence ID" value="NZ_JAODNW010000013.1"/>
</dbReference>
<keyword evidence="6" id="KW-0479">Metal-binding</keyword>
<evidence type="ECO:0000256" key="7">
    <source>
        <dbReference type="ARBA" id="ARBA00022801"/>
    </source>
</evidence>
<keyword evidence="7 11" id="KW-0378">Hydrolase</keyword>
<dbReference type="Gene3D" id="3.30.70.360">
    <property type="match status" value="1"/>
</dbReference>
<dbReference type="PANTHER" id="PTHR43808:SF31">
    <property type="entry name" value="N-ACETYL-L-CITRULLINE DEACETYLASE"/>
    <property type="match status" value="1"/>
</dbReference>
<comment type="caution">
    <text evidence="11">The sequence shown here is derived from an EMBL/GenBank/DDBJ whole genome shotgun (WGS) entry which is preliminary data.</text>
</comment>
<keyword evidence="4" id="KW-0055">Arginine biosynthesis</keyword>
<keyword evidence="3" id="KW-0963">Cytoplasm</keyword>
<evidence type="ECO:0000256" key="3">
    <source>
        <dbReference type="ARBA" id="ARBA00022490"/>
    </source>
</evidence>
<evidence type="ECO:0000313" key="11">
    <source>
        <dbReference type="EMBL" id="MFC0207900.1"/>
    </source>
</evidence>
<dbReference type="InterPro" id="IPR011650">
    <property type="entry name" value="Peptidase_M20_dimer"/>
</dbReference>
<keyword evidence="12" id="KW-1185">Reference proteome</keyword>
<evidence type="ECO:0000256" key="6">
    <source>
        <dbReference type="ARBA" id="ARBA00022723"/>
    </source>
</evidence>
<evidence type="ECO:0000256" key="1">
    <source>
        <dbReference type="ARBA" id="ARBA00001947"/>
    </source>
</evidence>
<comment type="cofactor">
    <cofactor evidence="1">
        <name>Zn(2+)</name>
        <dbReference type="ChEBI" id="CHEBI:29105"/>
    </cofactor>
</comment>
<dbReference type="NCBIfam" id="NF005710">
    <property type="entry name" value="PRK07522.1"/>
    <property type="match status" value="1"/>
</dbReference>
<evidence type="ECO:0000256" key="8">
    <source>
        <dbReference type="ARBA" id="ARBA00022833"/>
    </source>
</evidence>
<comment type="similarity">
    <text evidence="2">Belongs to the peptidase M20A family. ArgE subfamily.</text>
</comment>
<dbReference type="InterPro" id="IPR050072">
    <property type="entry name" value="Peptidase_M20A"/>
</dbReference>
<dbReference type="InterPro" id="IPR001261">
    <property type="entry name" value="ArgE/DapE_CS"/>
</dbReference>
<dbReference type="SUPFAM" id="SSF53187">
    <property type="entry name" value="Zn-dependent exopeptidases"/>
    <property type="match status" value="1"/>
</dbReference>
<dbReference type="EMBL" id="JBHLXD010000007">
    <property type="protein sequence ID" value="MFC0207900.1"/>
    <property type="molecule type" value="Genomic_DNA"/>
</dbReference>
<evidence type="ECO:0000259" key="10">
    <source>
        <dbReference type="Pfam" id="PF07687"/>
    </source>
</evidence>
<dbReference type="InterPro" id="IPR002933">
    <property type="entry name" value="Peptidase_M20"/>
</dbReference>
<dbReference type="CDD" id="cd03894">
    <property type="entry name" value="M20_ArgE"/>
    <property type="match status" value="1"/>
</dbReference>
<keyword evidence="9" id="KW-0170">Cobalt</keyword>
<dbReference type="InterPro" id="IPR010169">
    <property type="entry name" value="AcOrn-deacetyl"/>
</dbReference>
<dbReference type="Pfam" id="PF01546">
    <property type="entry name" value="Peptidase_M20"/>
    <property type="match status" value="1"/>
</dbReference>
<dbReference type="GO" id="GO:0008777">
    <property type="term" value="F:acetylornithine deacetylase activity"/>
    <property type="evidence" value="ECO:0007669"/>
    <property type="project" value="UniProtKB-EC"/>
</dbReference>
<sequence length="389" mass="40811">MSGVGRDGGDALAILDRLIGFASVSRDGNMALIRHVAALLDEAGIAYTLYPAKEGDRASLFATVGPDGPGGVVLSGHTDVVPVDGQSWSSDPFRLRERQGRLYGRGTADMKGFVACAIEAMLSAGRRRLRRPLHLALSYDEEIGCVGVRPMLEALARAGLKPDWVLVGEPTGMTVATGHKGKLAARATCSGCAAHSALAPTGLNAIHLACDFVAALRALQEEIAQGGARDAAYDIPYTTLHAGVIAGGTALNIVPERCVVDFEIRNVTADDPGRLMERLSAEAERIGAAGRQRFPASGIRIEVVNAYPGLEGGAHRQVVERAAALSGRPGERKLAFGTEGGLFAEALAVPVVVCGPGSMDQGHKADEYVSRQQIEACRAMLSRLVQDLG</sequence>
<gene>
    <name evidence="11" type="primary">argE</name>
    <name evidence="11" type="ORF">ACFFJ2_05740</name>
</gene>
<keyword evidence="5" id="KW-0028">Amino-acid biosynthesis</keyword>
<dbReference type="NCBIfam" id="TIGR01892">
    <property type="entry name" value="AcOrn-deacetyl"/>
    <property type="match status" value="1"/>
</dbReference>
<proteinExistence type="inferred from homology"/>
<dbReference type="Pfam" id="PF07687">
    <property type="entry name" value="M20_dimer"/>
    <property type="match status" value="1"/>
</dbReference>
<dbReference type="Gene3D" id="3.40.630.10">
    <property type="entry name" value="Zn peptidases"/>
    <property type="match status" value="1"/>
</dbReference>
<organism evidence="11 12">
    <name type="scientific">Chelativorans intermedius</name>
    <dbReference type="NCBI Taxonomy" id="515947"/>
    <lineage>
        <taxon>Bacteria</taxon>
        <taxon>Pseudomonadati</taxon>
        <taxon>Pseudomonadota</taxon>
        <taxon>Alphaproteobacteria</taxon>
        <taxon>Hyphomicrobiales</taxon>
        <taxon>Phyllobacteriaceae</taxon>
        <taxon>Chelativorans</taxon>
    </lineage>
</organism>
<protein>
    <submittedName>
        <fullName evidence="11">Acetylornithine deacetylase</fullName>
        <ecNumber evidence="11">3.5.1.16</ecNumber>
    </submittedName>
</protein>
<dbReference type="Proteomes" id="UP001589755">
    <property type="component" value="Unassembled WGS sequence"/>
</dbReference>
<name>A0ABV6D5I5_9HYPH</name>